<evidence type="ECO:0000256" key="7">
    <source>
        <dbReference type="ARBA" id="ARBA00022840"/>
    </source>
</evidence>
<accession>E1QK77</accession>
<dbReference type="InterPro" id="IPR001789">
    <property type="entry name" value="Sig_transdc_resp-reg_receiver"/>
</dbReference>
<feature type="transmembrane region" description="Helical" evidence="10">
    <location>
        <begin position="12"/>
        <end position="37"/>
    </location>
</feature>
<dbReference type="PROSITE" id="PS50112">
    <property type="entry name" value="PAS"/>
    <property type="match status" value="2"/>
</dbReference>
<dbReference type="InterPro" id="IPR035965">
    <property type="entry name" value="PAS-like_dom_sf"/>
</dbReference>
<dbReference type="SUPFAM" id="SSF47384">
    <property type="entry name" value="Homodimeric domain of signal transducing histidine kinase"/>
    <property type="match status" value="1"/>
</dbReference>
<dbReference type="SMART" id="SM00448">
    <property type="entry name" value="REC"/>
    <property type="match status" value="1"/>
</dbReference>
<dbReference type="CDD" id="cd00130">
    <property type="entry name" value="PAS"/>
    <property type="match status" value="2"/>
</dbReference>
<feature type="domain" description="Response regulatory" evidence="12">
    <location>
        <begin position="715"/>
        <end position="831"/>
    </location>
</feature>
<dbReference type="InterPro" id="IPR000014">
    <property type="entry name" value="PAS"/>
</dbReference>
<evidence type="ECO:0000256" key="6">
    <source>
        <dbReference type="ARBA" id="ARBA00022777"/>
    </source>
</evidence>
<sequence length="838" mass="92190">MPFRRTPHLSPVGVSLSYALVGSLWILCSDFLVDHLFQTPQLIAQAQTWKGWFFIAVTALLLYVVLSRREKALGRHVADVEAKERAVEQKERLFRQLADNISEALWVQNVSSGRVVYANPRYEDVFGLPRQGLMADPLDFLRGVHPDDAPDLRDALGRGRAGQRQFRLLWPDGSTRWVDWREIDLESTDGPLLARLAQDITDDRDRLGQMRRQRDLTWRYLDVAGVIMVAIGPDETVRMINRKGCEALGWAEAEALGVNWFDNFLPADAREQTRNLFHAMDASYPQAREHENLVLTKGGGLRLVKWRNVALRDEQGRFDGCISSGEDVTEQRRNMESRRRLTLAVEHVAEGVLITDTKGLIEYANSAAAAIAGLAQGGLVGQNWFELAAGGQAPVAMAQAMRDGEVWRGVFDLRRPDGPGAEMELTASPVLSGPGLVANYVVLIRDVTHERLLERKLRQAQKMEAIGTLASGITHDFNNILGAIIGYAELCLWDLSDDSPLRQNLEQVLVAGDRAKDLVQQILTFSRQAEQEKKALNLGPVIKESLKLMRATLPTTVELRQDISAEPCLVMADPVQMQQVVMNLCTNAAHAIGDRPGMIQVTLKQLDVDRDRAASHPDLAAGRYLRLSVGDNGRGIAPEHIEKIFDPYFTTKKPGQGTGLGLSTVHGIVKTHGGVINVYSEPGQGATFSIWLPLADEAERGAGVMEPGLYAGTESVLLVDDEQTLVETGRGLLERMGYRVTAFTSATEALAAFAQDPDSFDVIVTDQNMPHLSGLSLAKQATAIRPMVAVVLCTGFSEALTNADFSDLGVDQFVMKPVLGNQLGRAIRAALAAKRPNL</sequence>
<feature type="domain" description="PAS" evidence="13">
    <location>
        <begin position="90"/>
        <end position="163"/>
    </location>
</feature>
<dbReference type="PROSITE" id="PS50110">
    <property type="entry name" value="RESPONSE_REGULATORY"/>
    <property type="match status" value="1"/>
</dbReference>
<keyword evidence="10" id="KW-0472">Membrane</keyword>
<evidence type="ECO:0000256" key="9">
    <source>
        <dbReference type="PROSITE-ProRule" id="PRU00169"/>
    </source>
</evidence>
<dbReference type="InterPro" id="IPR004358">
    <property type="entry name" value="Sig_transdc_His_kin-like_C"/>
</dbReference>
<dbReference type="STRING" id="644282.Deba_2616"/>
<dbReference type="SUPFAM" id="SSF52172">
    <property type="entry name" value="CheY-like"/>
    <property type="match status" value="1"/>
</dbReference>
<dbReference type="Pfam" id="PF02518">
    <property type="entry name" value="HATPase_c"/>
    <property type="match status" value="1"/>
</dbReference>
<dbReference type="eggNOG" id="COG2204">
    <property type="taxonomic scope" value="Bacteria"/>
</dbReference>
<dbReference type="InterPro" id="IPR005467">
    <property type="entry name" value="His_kinase_dom"/>
</dbReference>
<comment type="catalytic activity">
    <reaction evidence="1">
        <text>ATP + protein L-histidine = ADP + protein N-phospho-L-histidine.</text>
        <dbReference type="EC" id="2.7.13.3"/>
    </reaction>
</comment>
<dbReference type="SMART" id="SM00388">
    <property type="entry name" value="HisKA"/>
    <property type="match status" value="1"/>
</dbReference>
<dbReference type="InterPro" id="IPR013767">
    <property type="entry name" value="PAS_fold"/>
</dbReference>
<dbReference type="SUPFAM" id="SSF55874">
    <property type="entry name" value="ATPase domain of HSP90 chaperone/DNA topoisomerase II/histidine kinase"/>
    <property type="match status" value="1"/>
</dbReference>
<keyword evidence="8" id="KW-0902">Two-component regulatory system</keyword>
<evidence type="ECO:0000313" key="16">
    <source>
        <dbReference type="Proteomes" id="UP000009047"/>
    </source>
</evidence>
<dbReference type="EMBL" id="CP002085">
    <property type="protein sequence ID" value="ADK85970.1"/>
    <property type="molecule type" value="Genomic_DNA"/>
</dbReference>
<dbReference type="Gene3D" id="3.40.50.2300">
    <property type="match status" value="1"/>
</dbReference>
<protein>
    <recommendedName>
        <fullName evidence="2">histidine kinase</fullName>
        <ecNumber evidence="2">2.7.13.3</ecNumber>
    </recommendedName>
</protein>
<dbReference type="Gene3D" id="3.30.450.20">
    <property type="entry name" value="PAS domain"/>
    <property type="match status" value="3"/>
</dbReference>
<dbReference type="GO" id="GO:0006355">
    <property type="term" value="P:regulation of DNA-templated transcription"/>
    <property type="evidence" value="ECO:0007669"/>
    <property type="project" value="InterPro"/>
</dbReference>
<dbReference type="RefSeq" id="WP_013259409.1">
    <property type="nucleotide sequence ID" value="NC_014365.1"/>
</dbReference>
<evidence type="ECO:0000256" key="8">
    <source>
        <dbReference type="ARBA" id="ARBA00023012"/>
    </source>
</evidence>
<evidence type="ECO:0000256" key="3">
    <source>
        <dbReference type="ARBA" id="ARBA00022553"/>
    </source>
</evidence>
<evidence type="ECO:0000256" key="10">
    <source>
        <dbReference type="SAM" id="Phobius"/>
    </source>
</evidence>
<dbReference type="CDD" id="cd00156">
    <property type="entry name" value="REC"/>
    <property type="match status" value="1"/>
</dbReference>
<keyword evidence="4" id="KW-0808">Transferase</keyword>
<dbReference type="Gene3D" id="1.10.287.130">
    <property type="match status" value="1"/>
</dbReference>
<dbReference type="SMART" id="SM00091">
    <property type="entry name" value="PAS"/>
    <property type="match status" value="3"/>
</dbReference>
<dbReference type="PRINTS" id="PR00344">
    <property type="entry name" value="BCTRLSENSOR"/>
</dbReference>
<dbReference type="SMART" id="SM00086">
    <property type="entry name" value="PAC"/>
    <property type="match status" value="3"/>
</dbReference>
<gene>
    <name evidence="15" type="ordered locus">Deba_2616</name>
</gene>
<reference evidence="15 16" key="1">
    <citation type="journal article" date="2010" name="Stand. Genomic Sci.">
        <title>Complete genome sequence of Desulfarculus baarsii type strain (2st14).</title>
        <authorList>
            <person name="Sun H."/>
            <person name="Spring S."/>
            <person name="Lapidus A."/>
            <person name="Davenport K."/>
            <person name="Del Rio T.G."/>
            <person name="Tice H."/>
            <person name="Nolan M."/>
            <person name="Copeland A."/>
            <person name="Cheng J.F."/>
            <person name="Lucas S."/>
            <person name="Tapia R."/>
            <person name="Goodwin L."/>
            <person name="Pitluck S."/>
            <person name="Ivanova N."/>
            <person name="Pagani I."/>
            <person name="Mavromatis K."/>
            <person name="Ovchinnikova G."/>
            <person name="Pati A."/>
            <person name="Chen A."/>
            <person name="Palaniappan K."/>
            <person name="Hauser L."/>
            <person name="Chang Y.J."/>
            <person name="Jeffries C.D."/>
            <person name="Detter J.C."/>
            <person name="Han C."/>
            <person name="Rohde M."/>
            <person name="Brambilla E."/>
            <person name="Goker M."/>
            <person name="Woyke T."/>
            <person name="Bristow J."/>
            <person name="Eisen J.A."/>
            <person name="Markowitz V."/>
            <person name="Hugenholtz P."/>
            <person name="Kyrpides N.C."/>
            <person name="Klenk H.P."/>
            <person name="Land M."/>
        </authorList>
    </citation>
    <scope>NUCLEOTIDE SEQUENCE [LARGE SCALE GENOMIC DNA]</scope>
    <source>
        <strain evidence="16">ATCC 33931 / DSM 2075 / LMG 7858 / VKM B-1802 / 2st14</strain>
    </source>
</reference>
<dbReference type="NCBIfam" id="TIGR00229">
    <property type="entry name" value="sensory_box"/>
    <property type="match status" value="3"/>
</dbReference>
<dbReference type="Proteomes" id="UP000009047">
    <property type="component" value="Chromosome"/>
</dbReference>
<evidence type="ECO:0000256" key="5">
    <source>
        <dbReference type="ARBA" id="ARBA00022741"/>
    </source>
</evidence>
<feature type="domain" description="Histidine kinase" evidence="11">
    <location>
        <begin position="472"/>
        <end position="696"/>
    </location>
</feature>
<dbReference type="Pfam" id="PF00072">
    <property type="entry name" value="Response_reg"/>
    <property type="match status" value="1"/>
</dbReference>
<proteinExistence type="predicted"/>
<dbReference type="eggNOG" id="COG3852">
    <property type="taxonomic scope" value="Bacteria"/>
</dbReference>
<keyword evidence="10" id="KW-1133">Transmembrane helix</keyword>
<evidence type="ECO:0000259" key="12">
    <source>
        <dbReference type="PROSITE" id="PS50110"/>
    </source>
</evidence>
<dbReference type="Pfam" id="PF08447">
    <property type="entry name" value="PAS_3"/>
    <property type="match status" value="1"/>
</dbReference>
<evidence type="ECO:0000313" key="15">
    <source>
        <dbReference type="EMBL" id="ADK85970.1"/>
    </source>
</evidence>
<evidence type="ECO:0000259" key="11">
    <source>
        <dbReference type="PROSITE" id="PS50109"/>
    </source>
</evidence>
<evidence type="ECO:0000259" key="13">
    <source>
        <dbReference type="PROSITE" id="PS50112"/>
    </source>
</evidence>
<evidence type="ECO:0000256" key="4">
    <source>
        <dbReference type="ARBA" id="ARBA00022679"/>
    </source>
</evidence>
<dbReference type="Pfam" id="PF00512">
    <property type="entry name" value="HisKA"/>
    <property type="match status" value="1"/>
</dbReference>
<evidence type="ECO:0000259" key="14">
    <source>
        <dbReference type="PROSITE" id="PS50113"/>
    </source>
</evidence>
<dbReference type="PROSITE" id="PS50113">
    <property type="entry name" value="PAC"/>
    <property type="match status" value="2"/>
</dbReference>
<keyword evidence="3 9" id="KW-0597">Phosphoprotein</keyword>
<dbReference type="EC" id="2.7.13.3" evidence="2"/>
<dbReference type="InterPro" id="IPR011006">
    <property type="entry name" value="CheY-like_superfamily"/>
</dbReference>
<keyword evidence="16" id="KW-1185">Reference proteome</keyword>
<feature type="domain" description="PAS" evidence="13">
    <location>
        <begin position="337"/>
        <end position="383"/>
    </location>
</feature>
<dbReference type="GO" id="GO:0005524">
    <property type="term" value="F:ATP binding"/>
    <property type="evidence" value="ECO:0007669"/>
    <property type="project" value="UniProtKB-KW"/>
</dbReference>
<dbReference type="Pfam" id="PF08448">
    <property type="entry name" value="PAS_4"/>
    <property type="match status" value="1"/>
</dbReference>
<dbReference type="eggNOG" id="COG2202">
    <property type="taxonomic scope" value="Bacteria"/>
</dbReference>
<dbReference type="SUPFAM" id="SSF55785">
    <property type="entry name" value="PYP-like sensor domain (PAS domain)"/>
    <property type="match status" value="3"/>
</dbReference>
<keyword evidence="5" id="KW-0547">Nucleotide-binding</keyword>
<dbReference type="PANTHER" id="PTHR43065:SF42">
    <property type="entry name" value="TWO-COMPONENT SENSOR PPRA"/>
    <property type="match status" value="1"/>
</dbReference>
<dbReference type="PROSITE" id="PS50109">
    <property type="entry name" value="HIS_KIN"/>
    <property type="match status" value="1"/>
</dbReference>
<dbReference type="Gene3D" id="3.30.565.10">
    <property type="entry name" value="Histidine kinase-like ATPase, C-terminal domain"/>
    <property type="match status" value="1"/>
</dbReference>
<dbReference type="PANTHER" id="PTHR43065">
    <property type="entry name" value="SENSOR HISTIDINE KINASE"/>
    <property type="match status" value="1"/>
</dbReference>
<dbReference type="KEGG" id="dbr:Deba_2616"/>
<name>E1QK77_DESB2</name>
<dbReference type="GO" id="GO:0000155">
    <property type="term" value="F:phosphorelay sensor kinase activity"/>
    <property type="evidence" value="ECO:0007669"/>
    <property type="project" value="InterPro"/>
</dbReference>
<dbReference type="AlphaFoldDB" id="E1QK77"/>
<evidence type="ECO:0000256" key="1">
    <source>
        <dbReference type="ARBA" id="ARBA00000085"/>
    </source>
</evidence>
<dbReference type="CDD" id="cd00082">
    <property type="entry name" value="HisKA"/>
    <property type="match status" value="1"/>
</dbReference>
<keyword evidence="10" id="KW-0812">Transmembrane</keyword>
<feature type="domain" description="PAC" evidence="14">
    <location>
        <begin position="288"/>
        <end position="340"/>
    </location>
</feature>
<feature type="transmembrane region" description="Helical" evidence="10">
    <location>
        <begin position="216"/>
        <end position="233"/>
    </location>
</feature>
<dbReference type="InterPro" id="IPR000700">
    <property type="entry name" value="PAS-assoc_C"/>
</dbReference>
<dbReference type="InterPro" id="IPR013656">
    <property type="entry name" value="PAS_4"/>
</dbReference>
<dbReference type="InterPro" id="IPR013655">
    <property type="entry name" value="PAS_fold_3"/>
</dbReference>
<feature type="transmembrane region" description="Helical" evidence="10">
    <location>
        <begin position="49"/>
        <end position="66"/>
    </location>
</feature>
<dbReference type="InterPro" id="IPR003661">
    <property type="entry name" value="HisK_dim/P_dom"/>
</dbReference>
<dbReference type="InterPro" id="IPR036890">
    <property type="entry name" value="HATPase_C_sf"/>
</dbReference>
<dbReference type="InterPro" id="IPR003594">
    <property type="entry name" value="HATPase_dom"/>
</dbReference>
<evidence type="ECO:0000256" key="2">
    <source>
        <dbReference type="ARBA" id="ARBA00012438"/>
    </source>
</evidence>
<keyword evidence="7" id="KW-0067">ATP-binding</keyword>
<keyword evidence="6 15" id="KW-0418">Kinase</keyword>
<dbReference type="InterPro" id="IPR001610">
    <property type="entry name" value="PAC"/>
</dbReference>
<feature type="domain" description="PAC" evidence="14">
    <location>
        <begin position="407"/>
        <end position="459"/>
    </location>
</feature>
<organism evidence="15 16">
    <name type="scientific">Desulfarculus baarsii (strain ATCC 33931 / DSM 2075 / LMG 7858 / VKM B-1802 / 2st14)</name>
    <dbReference type="NCBI Taxonomy" id="644282"/>
    <lineage>
        <taxon>Bacteria</taxon>
        <taxon>Pseudomonadati</taxon>
        <taxon>Thermodesulfobacteriota</taxon>
        <taxon>Desulfarculia</taxon>
        <taxon>Desulfarculales</taxon>
        <taxon>Desulfarculaceae</taxon>
        <taxon>Desulfarculus</taxon>
    </lineage>
</organism>
<dbReference type="InterPro" id="IPR036097">
    <property type="entry name" value="HisK_dim/P_sf"/>
</dbReference>
<feature type="modified residue" description="4-aspartylphosphate" evidence="9">
    <location>
        <position position="766"/>
    </location>
</feature>
<dbReference type="SMART" id="SM00387">
    <property type="entry name" value="HATPase_c"/>
    <property type="match status" value="1"/>
</dbReference>
<dbReference type="HOGENOM" id="CLU_000445_114_51_7"/>
<dbReference type="Pfam" id="PF00989">
    <property type="entry name" value="PAS"/>
    <property type="match status" value="1"/>
</dbReference>